<keyword evidence="7" id="KW-1278">Translocase</keyword>
<evidence type="ECO:0000256" key="9">
    <source>
        <dbReference type="ARBA" id="ARBA00025157"/>
    </source>
</evidence>
<keyword evidence="5 10" id="KW-0547">Nucleotide-binding</keyword>
<evidence type="ECO:0000256" key="4">
    <source>
        <dbReference type="ARBA" id="ARBA00022475"/>
    </source>
</evidence>
<keyword evidence="3 10" id="KW-0813">Transport</keyword>
<keyword evidence="14" id="KW-1185">Reference proteome</keyword>
<evidence type="ECO:0000313" key="13">
    <source>
        <dbReference type="EMBL" id="CEJ07028.1"/>
    </source>
</evidence>
<organism evidence="12">
    <name type="scientific">Acididesulfobacillus acetoxydans</name>
    <dbReference type="NCBI Taxonomy" id="1561005"/>
    <lineage>
        <taxon>Bacteria</taxon>
        <taxon>Bacillati</taxon>
        <taxon>Bacillota</taxon>
        <taxon>Clostridia</taxon>
        <taxon>Eubacteriales</taxon>
        <taxon>Peptococcaceae</taxon>
        <taxon>Acididesulfobacillus</taxon>
    </lineage>
</organism>
<dbReference type="Proteomes" id="UP000836597">
    <property type="component" value="Chromosome"/>
</dbReference>
<evidence type="ECO:0000256" key="1">
    <source>
        <dbReference type="ARBA" id="ARBA00004202"/>
    </source>
</evidence>
<protein>
    <recommendedName>
        <fullName evidence="10">ABC transporter ATP-binding protein</fullName>
    </recommendedName>
</protein>
<dbReference type="InterPro" id="IPR005876">
    <property type="entry name" value="Co_trans_ATP-bd"/>
</dbReference>
<dbReference type="CDD" id="cd03225">
    <property type="entry name" value="ABC_cobalt_CbiO_domain1"/>
    <property type="match status" value="1"/>
</dbReference>
<sequence length="284" mass="30921">MFMALIEVAGVDYIYADGQRALKNVSLKIDRGERVAVLGPNGAGKSTLFQLFNGLLSPSAGDVLVKNLWVRKENLAEIRRSVGMVFQDPDDQLFNSTVRQEIAYGLLNMRVSGKALEEAVSWALEVVGLNGYGGKSPHNLSGGEKKRVALASVLAMRPEVLVLDEPTAALDPRGVARLIRLLNSINRELGITLIFATHDVDIVPLLADRIYLLSQGEILLGGTTAEVFRRKELIRQVDLRLPRVAHLVELLEREGVCAPSELPLTIGRAKGFLTGQLRGSGGHL</sequence>
<evidence type="ECO:0000259" key="11">
    <source>
        <dbReference type="PROSITE" id="PS50893"/>
    </source>
</evidence>
<gene>
    <name evidence="13" type="ORF">DEACI_1483</name>
    <name evidence="12" type="ORF">DEACI_2208</name>
</gene>
<evidence type="ECO:0000313" key="14">
    <source>
        <dbReference type="Proteomes" id="UP001071230"/>
    </source>
</evidence>
<dbReference type="PANTHER" id="PTHR43553">
    <property type="entry name" value="HEAVY METAL TRANSPORTER"/>
    <property type="match status" value="1"/>
</dbReference>
<comment type="similarity">
    <text evidence="2 10">Belongs to the ABC transporter superfamily.</text>
</comment>
<dbReference type="AlphaFoldDB" id="A0A8S0WYL1"/>
<evidence type="ECO:0000256" key="5">
    <source>
        <dbReference type="ARBA" id="ARBA00022741"/>
    </source>
</evidence>
<dbReference type="InterPro" id="IPR003593">
    <property type="entry name" value="AAA+_ATPase"/>
</dbReference>
<accession>A0A8S0WYL1</accession>
<dbReference type="InterPro" id="IPR027417">
    <property type="entry name" value="P-loop_NTPase"/>
</dbReference>
<keyword evidence="12" id="KW-0378">Hydrolase</keyword>
<keyword evidence="8 10" id="KW-0472">Membrane</keyword>
<evidence type="ECO:0000256" key="10">
    <source>
        <dbReference type="RuleBase" id="RU364103"/>
    </source>
</evidence>
<name>A0A8S0WYL1_9FIRM</name>
<dbReference type="KEGG" id="aacx:DEACI_2208"/>
<dbReference type="InterPro" id="IPR017871">
    <property type="entry name" value="ABC_transporter-like_CS"/>
</dbReference>
<keyword evidence="6 10" id="KW-0067">ATP-binding</keyword>
<dbReference type="Proteomes" id="UP001071230">
    <property type="component" value="Unassembled WGS sequence"/>
</dbReference>
<evidence type="ECO:0000256" key="6">
    <source>
        <dbReference type="ARBA" id="ARBA00022840"/>
    </source>
</evidence>
<feature type="domain" description="ABC transporter" evidence="11">
    <location>
        <begin position="6"/>
        <end position="240"/>
    </location>
</feature>
<evidence type="ECO:0000256" key="7">
    <source>
        <dbReference type="ARBA" id="ARBA00022967"/>
    </source>
</evidence>
<dbReference type="InterPro" id="IPR050095">
    <property type="entry name" value="ECF_ABC_transporter_ATP-bd"/>
</dbReference>
<dbReference type="InterPro" id="IPR003439">
    <property type="entry name" value="ABC_transporter-like_ATP-bd"/>
</dbReference>
<dbReference type="NCBIfam" id="TIGR01166">
    <property type="entry name" value="cbiO"/>
    <property type="match status" value="1"/>
</dbReference>
<dbReference type="GO" id="GO:0006824">
    <property type="term" value="P:cobalt ion transport"/>
    <property type="evidence" value="ECO:0007669"/>
    <property type="project" value="InterPro"/>
</dbReference>
<comment type="subcellular location">
    <subcellularLocation>
        <location evidence="1 10">Cell membrane</location>
        <topology evidence="1 10">Peripheral membrane protein</topology>
    </subcellularLocation>
</comment>
<evidence type="ECO:0000256" key="3">
    <source>
        <dbReference type="ARBA" id="ARBA00022448"/>
    </source>
</evidence>
<keyword evidence="4 10" id="KW-1003">Cell membrane</keyword>
<dbReference type="Gene3D" id="3.40.50.300">
    <property type="entry name" value="P-loop containing nucleotide triphosphate hydrolases"/>
    <property type="match status" value="1"/>
</dbReference>
<dbReference type="InterPro" id="IPR015856">
    <property type="entry name" value="ABC_transpr_CbiO/EcfA_su"/>
</dbReference>
<dbReference type="GO" id="GO:0042626">
    <property type="term" value="F:ATPase-coupled transmembrane transporter activity"/>
    <property type="evidence" value="ECO:0007669"/>
    <property type="project" value="TreeGrafter"/>
</dbReference>
<dbReference type="PROSITE" id="PS00211">
    <property type="entry name" value="ABC_TRANSPORTER_1"/>
    <property type="match status" value="1"/>
</dbReference>
<dbReference type="GO" id="GO:0016887">
    <property type="term" value="F:ATP hydrolysis activity"/>
    <property type="evidence" value="ECO:0007669"/>
    <property type="project" value="InterPro"/>
</dbReference>
<dbReference type="PANTHER" id="PTHR43553:SF24">
    <property type="entry name" value="ENERGY-COUPLING FACTOR TRANSPORTER ATP-BINDING PROTEIN ECFA1"/>
    <property type="match status" value="1"/>
</dbReference>
<dbReference type="SUPFAM" id="SSF52540">
    <property type="entry name" value="P-loop containing nucleoside triphosphate hydrolases"/>
    <property type="match status" value="1"/>
</dbReference>
<reference evidence="13" key="1">
    <citation type="submission" date="2014-11" db="EMBL/GenBank/DDBJ databases">
        <authorList>
            <person name="Hornung B.V."/>
        </authorList>
    </citation>
    <scope>NUCLEOTIDE SEQUENCE</scope>
    <source>
        <strain evidence="13">INE</strain>
    </source>
</reference>
<dbReference type="FunFam" id="3.40.50.300:FF:000224">
    <property type="entry name" value="Energy-coupling factor transporter ATP-binding protein EcfA"/>
    <property type="match status" value="1"/>
</dbReference>
<comment type="function">
    <text evidence="10">Part of an ABC transporter complex. Responsible for energy coupling to the transport system.</text>
</comment>
<dbReference type="SMART" id="SM00382">
    <property type="entry name" value="AAA"/>
    <property type="match status" value="1"/>
</dbReference>
<dbReference type="PROSITE" id="PS50893">
    <property type="entry name" value="ABC_TRANSPORTER_2"/>
    <property type="match status" value="1"/>
</dbReference>
<dbReference type="EMBL" id="LR746496">
    <property type="protein sequence ID" value="CAA7601541.1"/>
    <property type="molecule type" value="Genomic_DNA"/>
</dbReference>
<dbReference type="Pfam" id="PF00005">
    <property type="entry name" value="ABC_tran"/>
    <property type="match status" value="1"/>
</dbReference>
<dbReference type="GO" id="GO:0005524">
    <property type="term" value="F:ATP binding"/>
    <property type="evidence" value="ECO:0007669"/>
    <property type="project" value="UniProtKB-UniRule"/>
</dbReference>
<reference evidence="12" key="2">
    <citation type="submission" date="2020-01" db="EMBL/GenBank/DDBJ databases">
        <authorList>
            <person name="Hornung B."/>
        </authorList>
    </citation>
    <scope>NUCLEOTIDE SEQUENCE</scope>
    <source>
        <strain evidence="12">PacBioINE</strain>
    </source>
</reference>
<proteinExistence type="inferred from homology"/>
<evidence type="ECO:0000256" key="2">
    <source>
        <dbReference type="ARBA" id="ARBA00005417"/>
    </source>
</evidence>
<evidence type="ECO:0000256" key="8">
    <source>
        <dbReference type="ARBA" id="ARBA00023136"/>
    </source>
</evidence>
<evidence type="ECO:0000313" key="12">
    <source>
        <dbReference type="EMBL" id="CAA7601541.1"/>
    </source>
</evidence>
<comment type="function">
    <text evidence="9">Probably part of an ABC transporter complex. Responsible for energy coupling to the transport system.</text>
</comment>
<dbReference type="EMBL" id="CDGJ01000037">
    <property type="protein sequence ID" value="CEJ07028.1"/>
    <property type="molecule type" value="Genomic_DNA"/>
</dbReference>
<dbReference type="GO" id="GO:0043190">
    <property type="term" value="C:ATP-binding cassette (ABC) transporter complex"/>
    <property type="evidence" value="ECO:0007669"/>
    <property type="project" value="TreeGrafter"/>
</dbReference>